<dbReference type="Pfam" id="PF04397">
    <property type="entry name" value="LytTR"/>
    <property type="match status" value="1"/>
</dbReference>
<dbReference type="SMART" id="SM00850">
    <property type="entry name" value="LytTR"/>
    <property type="match status" value="1"/>
</dbReference>
<keyword evidence="1" id="KW-0812">Transmembrane</keyword>
<organism evidence="3 4">
    <name type="scientific">Pukyongia salina</name>
    <dbReference type="NCBI Taxonomy" id="2094025"/>
    <lineage>
        <taxon>Bacteria</taxon>
        <taxon>Pseudomonadati</taxon>
        <taxon>Bacteroidota</taxon>
        <taxon>Flavobacteriia</taxon>
        <taxon>Flavobacteriales</taxon>
        <taxon>Flavobacteriaceae</taxon>
        <taxon>Pukyongia</taxon>
    </lineage>
</organism>
<dbReference type="PANTHER" id="PTHR37299:SF1">
    <property type="entry name" value="STAGE 0 SPORULATION PROTEIN A HOMOLOG"/>
    <property type="match status" value="1"/>
</dbReference>
<feature type="transmembrane region" description="Helical" evidence="1">
    <location>
        <begin position="84"/>
        <end position="102"/>
    </location>
</feature>
<evidence type="ECO:0000313" key="4">
    <source>
        <dbReference type="Proteomes" id="UP000238442"/>
    </source>
</evidence>
<sequence>MPMKRKRTPLRKNSLIKASFKEAFLLFFRMLFMKSISNPKRSLVIIILLLIMAIAFETFQQLFYIRKYDLAQGVTFFDVLKAQAYRWILWLLLGLFLFRYAQRQSIRKTFGFGYFLKYGLFIIFLVAVNIVLISILQVLLHDNTFELVLFVNEYLVFFIFQKAPIYILGYSAIAIILHFYFQNEKLHIKMQELSEIKDVNLKLYNQLKLKMDDKTSILNIKIGNKRKIILVEDIVWIEADDYCVKVHLKDGKSYTMRSSLKTLEDKLQRPFIRVHRKAIVNMKMASELSTSPSPLLLLKNELEIPVSRSYLGKVRSYIS</sequence>
<keyword evidence="4" id="KW-1185">Reference proteome</keyword>
<dbReference type="PANTHER" id="PTHR37299">
    <property type="entry name" value="TRANSCRIPTIONAL REGULATOR-RELATED"/>
    <property type="match status" value="1"/>
</dbReference>
<dbReference type="AlphaFoldDB" id="A0A2S0HTM0"/>
<feature type="domain" description="HTH LytTR-type" evidence="2">
    <location>
        <begin position="218"/>
        <end position="319"/>
    </location>
</feature>
<dbReference type="Proteomes" id="UP000238442">
    <property type="component" value="Chromosome"/>
</dbReference>
<proteinExistence type="predicted"/>
<dbReference type="GO" id="GO:0000156">
    <property type="term" value="F:phosphorelay response regulator activity"/>
    <property type="evidence" value="ECO:0007669"/>
    <property type="project" value="InterPro"/>
</dbReference>
<evidence type="ECO:0000313" key="3">
    <source>
        <dbReference type="EMBL" id="AVI50002.1"/>
    </source>
</evidence>
<protein>
    <recommendedName>
        <fullName evidence="2">HTH LytTR-type domain-containing protein</fullName>
    </recommendedName>
</protein>
<dbReference type="KEGG" id="aue:C5O00_01995"/>
<dbReference type="Gene3D" id="2.40.50.1020">
    <property type="entry name" value="LytTr DNA-binding domain"/>
    <property type="match status" value="1"/>
</dbReference>
<dbReference type="EMBL" id="CP027062">
    <property type="protein sequence ID" value="AVI50002.1"/>
    <property type="molecule type" value="Genomic_DNA"/>
</dbReference>
<dbReference type="InterPro" id="IPR046947">
    <property type="entry name" value="LytR-like"/>
</dbReference>
<dbReference type="InterPro" id="IPR007492">
    <property type="entry name" value="LytTR_DNA-bd_dom"/>
</dbReference>
<keyword evidence="1" id="KW-1133">Transmembrane helix</keyword>
<keyword evidence="1" id="KW-0472">Membrane</keyword>
<accession>A0A2S0HTM0</accession>
<name>A0A2S0HTM0_9FLAO</name>
<evidence type="ECO:0000259" key="2">
    <source>
        <dbReference type="PROSITE" id="PS50930"/>
    </source>
</evidence>
<dbReference type="GO" id="GO:0003677">
    <property type="term" value="F:DNA binding"/>
    <property type="evidence" value="ECO:0007669"/>
    <property type="project" value="InterPro"/>
</dbReference>
<gene>
    <name evidence="3" type="ORF">C5O00_01995</name>
</gene>
<feature type="transmembrane region" description="Helical" evidence="1">
    <location>
        <begin position="114"/>
        <end position="139"/>
    </location>
</feature>
<reference evidence="3 4" key="1">
    <citation type="submission" date="2018-02" db="EMBL/GenBank/DDBJ databases">
        <title>Genomic analysis of the strain RR4-38 isolated from a seawater recirculating aquaculture system.</title>
        <authorList>
            <person name="Kim Y.-S."/>
            <person name="Jang Y.H."/>
            <person name="Kim K.-H."/>
        </authorList>
    </citation>
    <scope>NUCLEOTIDE SEQUENCE [LARGE SCALE GENOMIC DNA]</scope>
    <source>
        <strain evidence="3 4">RR4-38</strain>
    </source>
</reference>
<evidence type="ECO:0000256" key="1">
    <source>
        <dbReference type="SAM" id="Phobius"/>
    </source>
</evidence>
<dbReference type="PROSITE" id="PS50930">
    <property type="entry name" value="HTH_LYTTR"/>
    <property type="match status" value="1"/>
</dbReference>
<feature type="transmembrane region" description="Helical" evidence="1">
    <location>
        <begin position="159"/>
        <end position="181"/>
    </location>
</feature>